<name>B9K8D7_THENN</name>
<proteinExistence type="predicted"/>
<reference evidence="2 3" key="1">
    <citation type="journal article" date="2009" name="Biosci. Biotechnol. Biochem.">
        <title>WeGAS: a web-based microbial genome annotation system.</title>
        <authorList>
            <person name="Lee D."/>
            <person name="Seo H."/>
            <person name="Park C."/>
            <person name="Park K."/>
        </authorList>
    </citation>
    <scope>NUCLEOTIDE SEQUENCE [LARGE SCALE GENOMIC DNA]</scope>
    <source>
        <strain evidence="3">ATCC 49049 / DSM 4359 / NBRC 107923 / NS-E</strain>
    </source>
</reference>
<accession>B9K8D7</accession>
<dbReference type="PANTHER" id="PTHR12558:SF13">
    <property type="entry name" value="CELL DIVISION CYCLE PROTEIN 27 HOMOLOG"/>
    <property type="match status" value="1"/>
</dbReference>
<protein>
    <submittedName>
        <fullName evidence="2">Tetratricopeptide TPR_2 repeat protein</fullName>
    </submittedName>
</protein>
<dbReference type="SMART" id="SM00028">
    <property type="entry name" value="TPR"/>
    <property type="match status" value="2"/>
</dbReference>
<dbReference type="PROSITE" id="PS50005">
    <property type="entry name" value="TPR"/>
    <property type="match status" value="2"/>
</dbReference>
<dbReference type="InterPro" id="IPR019734">
    <property type="entry name" value="TPR_rpt"/>
</dbReference>
<dbReference type="Pfam" id="PF13414">
    <property type="entry name" value="TPR_11"/>
    <property type="match status" value="1"/>
</dbReference>
<dbReference type="RefSeq" id="WP_015919536.1">
    <property type="nucleotide sequence ID" value="NC_011978.1"/>
</dbReference>
<dbReference type="HOGENOM" id="CLU_139775_0_0_0"/>
<dbReference type="SUPFAM" id="SSF48452">
    <property type="entry name" value="TPR-like"/>
    <property type="match status" value="1"/>
</dbReference>
<dbReference type="InterPro" id="IPR011990">
    <property type="entry name" value="TPR-like_helical_dom_sf"/>
</dbReference>
<dbReference type="STRING" id="309803.CTN_1044"/>
<dbReference type="PANTHER" id="PTHR12558">
    <property type="entry name" value="CELL DIVISION CYCLE 16,23,27"/>
    <property type="match status" value="1"/>
</dbReference>
<evidence type="ECO:0000256" key="1">
    <source>
        <dbReference type="PROSITE-ProRule" id="PRU00339"/>
    </source>
</evidence>
<dbReference type="eggNOG" id="COG0457">
    <property type="taxonomic scope" value="Bacteria"/>
</dbReference>
<dbReference type="AlphaFoldDB" id="B9K8D7"/>
<dbReference type="EMBL" id="CP000916">
    <property type="protein sequence ID" value="ACM23220.1"/>
    <property type="molecule type" value="Genomic_DNA"/>
</dbReference>
<keyword evidence="1" id="KW-0802">TPR repeat</keyword>
<evidence type="ECO:0000313" key="2">
    <source>
        <dbReference type="EMBL" id="ACM23220.1"/>
    </source>
</evidence>
<dbReference type="Proteomes" id="UP000000445">
    <property type="component" value="Chromosome"/>
</dbReference>
<keyword evidence="3" id="KW-1185">Reference proteome</keyword>
<sequence>MNSNEFEEAYLDMKSGKLDSALEKFLKLVEKEPSAEVWINIGNIYRRKNLLAKAMESYKRAMEINPKSAEALFNMGCTYYQMGKYFEALNLLKKAENLGLKDPKLKIVKALCRVKLNLPNPFEGLSDDERKLVKDLLKDG</sequence>
<dbReference type="Gene3D" id="1.25.40.10">
    <property type="entry name" value="Tetratricopeptide repeat domain"/>
    <property type="match status" value="1"/>
</dbReference>
<evidence type="ECO:0000313" key="3">
    <source>
        <dbReference type="Proteomes" id="UP000000445"/>
    </source>
</evidence>
<feature type="repeat" description="TPR" evidence="1">
    <location>
        <begin position="35"/>
        <end position="68"/>
    </location>
</feature>
<organism evidence="2 3">
    <name type="scientific">Thermotoga neapolitana (strain ATCC 49049 / DSM 4359 / NBRC 107923 / NS-E)</name>
    <dbReference type="NCBI Taxonomy" id="309803"/>
    <lineage>
        <taxon>Bacteria</taxon>
        <taxon>Thermotogati</taxon>
        <taxon>Thermotogota</taxon>
        <taxon>Thermotogae</taxon>
        <taxon>Thermotogales</taxon>
        <taxon>Thermotogaceae</taxon>
        <taxon>Thermotoga</taxon>
    </lineage>
</organism>
<gene>
    <name evidence="2" type="ordered locus">CTN_1044</name>
</gene>
<dbReference type="PROSITE" id="PS50293">
    <property type="entry name" value="TPR_REGION"/>
    <property type="match status" value="1"/>
</dbReference>
<dbReference type="KEGG" id="tna:CTN_1044"/>
<feature type="repeat" description="TPR" evidence="1">
    <location>
        <begin position="69"/>
        <end position="102"/>
    </location>
</feature>